<sequence length="334" mass="36591">MTHPSHGAFWFPFPALPDIGYTGSIESFVKEVVTVKHSLIRWGLALLGVGLVLGGRTPVAHAQTEQPGALVKVGHYTASTDLLNLSQYYQTTRQTRVAVAYVPTTHFGKRVMRTLTLPKGTVVAGYLTQQKHGSRLTPALLLYASRLSHYRLATAQPAGYTVDPTADTDATPTVITGTKQLSAFKRVPCPKYMPAYSHGDLYLGGATAALSPEEPHQTSLRITPDGYVELLTYATNVRTGLGFYQQPTSQAKIYQTRFNDPYRKLYVRHALPGLHLTHVKNSGLRQYCLTLKNLHRPQHIAGDPLKGVAGTFDSLYLVGGTPYYTFIGFDGASN</sequence>
<accession>A0A0R1R987</accession>
<protein>
    <submittedName>
        <fullName evidence="1">Uncharacterized protein</fullName>
    </submittedName>
</protein>
<dbReference type="EMBL" id="AZFC01000001">
    <property type="protein sequence ID" value="KRL50658.1"/>
    <property type="molecule type" value="Genomic_DNA"/>
</dbReference>
<evidence type="ECO:0000313" key="2">
    <source>
        <dbReference type="Proteomes" id="UP000051835"/>
    </source>
</evidence>
<proteinExistence type="predicted"/>
<name>A0A0R1R987_9LACO</name>
<gene>
    <name evidence="1" type="ORF">FD37_GL001781</name>
</gene>
<dbReference type="AlphaFoldDB" id="A0A0R1R987"/>
<evidence type="ECO:0000313" key="1">
    <source>
        <dbReference type="EMBL" id="KRL50658.1"/>
    </source>
</evidence>
<organism evidence="1 2">
    <name type="scientific">Levilactobacillus spicheri DSM 15429</name>
    <dbReference type="NCBI Taxonomy" id="1423805"/>
    <lineage>
        <taxon>Bacteria</taxon>
        <taxon>Bacillati</taxon>
        <taxon>Bacillota</taxon>
        <taxon>Bacilli</taxon>
        <taxon>Lactobacillales</taxon>
        <taxon>Lactobacillaceae</taxon>
        <taxon>Levilactobacillus</taxon>
    </lineage>
</organism>
<comment type="caution">
    <text evidence="1">The sequence shown here is derived from an EMBL/GenBank/DDBJ whole genome shotgun (WGS) entry which is preliminary data.</text>
</comment>
<reference evidence="1 2" key="1">
    <citation type="journal article" date="2015" name="Genome Announc.">
        <title>Expanding the biotechnology potential of lactobacilli through comparative genomics of 213 strains and associated genera.</title>
        <authorList>
            <person name="Sun Z."/>
            <person name="Harris H.M."/>
            <person name="McCann A."/>
            <person name="Guo C."/>
            <person name="Argimon S."/>
            <person name="Zhang W."/>
            <person name="Yang X."/>
            <person name="Jeffery I.B."/>
            <person name="Cooney J.C."/>
            <person name="Kagawa T.F."/>
            <person name="Liu W."/>
            <person name="Song Y."/>
            <person name="Salvetti E."/>
            <person name="Wrobel A."/>
            <person name="Rasinkangas P."/>
            <person name="Parkhill J."/>
            <person name="Rea M.C."/>
            <person name="O'Sullivan O."/>
            <person name="Ritari J."/>
            <person name="Douillard F.P."/>
            <person name="Paul Ross R."/>
            <person name="Yang R."/>
            <person name="Briner A.E."/>
            <person name="Felis G.E."/>
            <person name="de Vos W.M."/>
            <person name="Barrangou R."/>
            <person name="Klaenhammer T.R."/>
            <person name="Caufield P.W."/>
            <person name="Cui Y."/>
            <person name="Zhang H."/>
            <person name="O'Toole P.W."/>
        </authorList>
    </citation>
    <scope>NUCLEOTIDE SEQUENCE [LARGE SCALE GENOMIC DNA]</scope>
    <source>
        <strain evidence="1 2">DSM 15429</strain>
    </source>
</reference>
<dbReference type="PATRIC" id="fig|1423805.4.peg.1822"/>
<dbReference type="Proteomes" id="UP000051835">
    <property type="component" value="Unassembled WGS sequence"/>
</dbReference>